<feature type="domain" description="GST N-terminal" evidence="1">
    <location>
        <begin position="12"/>
        <end position="78"/>
    </location>
</feature>
<dbReference type="GO" id="GO:0016740">
    <property type="term" value="F:transferase activity"/>
    <property type="evidence" value="ECO:0007669"/>
    <property type="project" value="UniProtKB-KW"/>
</dbReference>
<evidence type="ECO:0000259" key="1">
    <source>
        <dbReference type="Pfam" id="PF13409"/>
    </source>
</evidence>
<sequence>MTYDLLIGDRSYSSWSLRGWLLFAAFDIPVRVHLNPMRDPAFARTLRDWAPARTVPTARAADGAQWHDSLAIAEGLAERHPEAGHWPAPPRARALARSMACEMHSAFRDLRTDCPMNLRVKWEGFEPSEAVLADLARIDALWSAARDMATGGPWLFGPYGAVDAFFAPVAMRIAGYGLPVSDAGRAYVDAHLDHAPLRRWRAEGEATDRTLANYDRALPTSAFPMPAPDDH</sequence>
<evidence type="ECO:0000313" key="2">
    <source>
        <dbReference type="EMBL" id="CTQ33410.1"/>
    </source>
</evidence>
<organism evidence="2 3">
    <name type="scientific">Jannaschia rubra</name>
    <dbReference type="NCBI Taxonomy" id="282197"/>
    <lineage>
        <taxon>Bacteria</taxon>
        <taxon>Pseudomonadati</taxon>
        <taxon>Pseudomonadota</taxon>
        <taxon>Alphaproteobacteria</taxon>
        <taxon>Rhodobacterales</taxon>
        <taxon>Roseobacteraceae</taxon>
        <taxon>Jannaschia</taxon>
    </lineage>
</organism>
<keyword evidence="2" id="KW-0808">Transferase</keyword>
<dbReference type="SUPFAM" id="SSF47616">
    <property type="entry name" value="GST C-terminal domain-like"/>
    <property type="match status" value="1"/>
</dbReference>
<dbReference type="RefSeq" id="WP_074962459.1">
    <property type="nucleotide sequence ID" value="NZ_CXPG01000020.1"/>
</dbReference>
<dbReference type="Gene3D" id="1.20.1050.10">
    <property type="match status" value="1"/>
</dbReference>
<dbReference type="AlphaFoldDB" id="A0A0M6XQK0"/>
<protein>
    <submittedName>
        <fullName evidence="2">Glutathione S-transferase</fullName>
    </submittedName>
</protein>
<evidence type="ECO:0000313" key="3">
    <source>
        <dbReference type="Proteomes" id="UP000048908"/>
    </source>
</evidence>
<keyword evidence="3" id="KW-1185">Reference proteome</keyword>
<reference evidence="2 3" key="1">
    <citation type="submission" date="2015-07" db="EMBL/GenBank/DDBJ databases">
        <authorList>
            <person name="Noorani M."/>
        </authorList>
    </citation>
    <scope>NUCLEOTIDE SEQUENCE [LARGE SCALE GENOMIC DNA]</scope>
    <source>
        <strain evidence="2 3">CECT 5088</strain>
    </source>
</reference>
<accession>A0A0M6XQK0</accession>
<dbReference type="EMBL" id="CXPG01000020">
    <property type="protein sequence ID" value="CTQ33410.1"/>
    <property type="molecule type" value="Genomic_DNA"/>
</dbReference>
<dbReference type="SUPFAM" id="SSF52833">
    <property type="entry name" value="Thioredoxin-like"/>
    <property type="match status" value="1"/>
</dbReference>
<proteinExistence type="predicted"/>
<name>A0A0M6XQK0_9RHOB</name>
<dbReference type="InterPro" id="IPR036249">
    <property type="entry name" value="Thioredoxin-like_sf"/>
</dbReference>
<dbReference type="InterPro" id="IPR004045">
    <property type="entry name" value="Glutathione_S-Trfase_N"/>
</dbReference>
<dbReference type="OrthoDB" id="9799538at2"/>
<dbReference type="InterPro" id="IPR036282">
    <property type="entry name" value="Glutathione-S-Trfase_C_sf"/>
</dbReference>
<dbReference type="Proteomes" id="UP000048908">
    <property type="component" value="Unassembled WGS sequence"/>
</dbReference>
<dbReference type="STRING" id="282197.SAMN04488517_102238"/>
<gene>
    <name evidence="2" type="ORF">JAN5088_02192</name>
</gene>
<dbReference type="Gene3D" id="3.40.30.10">
    <property type="entry name" value="Glutaredoxin"/>
    <property type="match status" value="1"/>
</dbReference>
<dbReference type="CDD" id="cd03194">
    <property type="entry name" value="GST_C_3"/>
    <property type="match status" value="1"/>
</dbReference>
<dbReference type="Pfam" id="PF13409">
    <property type="entry name" value="GST_N_2"/>
    <property type="match status" value="1"/>
</dbReference>